<dbReference type="Proteomes" id="UP000191672">
    <property type="component" value="Unassembled WGS sequence"/>
</dbReference>
<keyword evidence="2" id="KW-1185">Reference proteome</keyword>
<dbReference type="EMBL" id="MDYN01000077">
    <property type="protein sequence ID" value="OQD78821.1"/>
    <property type="molecule type" value="Genomic_DNA"/>
</dbReference>
<evidence type="ECO:0000313" key="1">
    <source>
        <dbReference type="EMBL" id="OQD78821.1"/>
    </source>
</evidence>
<protein>
    <submittedName>
        <fullName evidence="1">Uncharacterized protein</fullName>
    </submittedName>
</protein>
<dbReference type="AlphaFoldDB" id="A0A1V6PPH0"/>
<sequence length="139" mass="14887">MPPDWAQLPLLWTNETLGIGPRSATKCLDFTLLAIHIGLDANHLHLGLWDNCTILWLDNSICVAPVAAAVPLVVTAVPHRITAVQVTAYLVHAKRLSPPPTLRIVSAALSMGIAETEKIIVVLVISTQETVMVPMVGSA</sequence>
<accession>A0A1V6PPH0</accession>
<gene>
    <name evidence="1" type="ORF">PENANT_c077G01121</name>
</gene>
<reference evidence="2" key="1">
    <citation type="journal article" date="2017" name="Nat. Microbiol.">
        <title>Global analysis of biosynthetic gene clusters reveals vast potential of secondary metabolite production in Penicillium species.</title>
        <authorList>
            <person name="Nielsen J.C."/>
            <person name="Grijseels S."/>
            <person name="Prigent S."/>
            <person name="Ji B."/>
            <person name="Dainat J."/>
            <person name="Nielsen K.F."/>
            <person name="Frisvad J.C."/>
            <person name="Workman M."/>
            <person name="Nielsen J."/>
        </authorList>
    </citation>
    <scope>NUCLEOTIDE SEQUENCE [LARGE SCALE GENOMIC DNA]</scope>
    <source>
        <strain evidence="2">IBT 31811</strain>
    </source>
</reference>
<comment type="caution">
    <text evidence="1">The sequence shown here is derived from an EMBL/GenBank/DDBJ whole genome shotgun (WGS) entry which is preliminary data.</text>
</comment>
<evidence type="ECO:0000313" key="2">
    <source>
        <dbReference type="Proteomes" id="UP000191672"/>
    </source>
</evidence>
<proteinExistence type="predicted"/>
<organism evidence="1 2">
    <name type="scientific">Penicillium antarcticum</name>
    <dbReference type="NCBI Taxonomy" id="416450"/>
    <lineage>
        <taxon>Eukaryota</taxon>
        <taxon>Fungi</taxon>
        <taxon>Dikarya</taxon>
        <taxon>Ascomycota</taxon>
        <taxon>Pezizomycotina</taxon>
        <taxon>Eurotiomycetes</taxon>
        <taxon>Eurotiomycetidae</taxon>
        <taxon>Eurotiales</taxon>
        <taxon>Aspergillaceae</taxon>
        <taxon>Penicillium</taxon>
    </lineage>
</organism>
<name>A0A1V6PPH0_9EURO</name>